<evidence type="ECO:0000313" key="10">
    <source>
        <dbReference type="Proteomes" id="UP000031368"/>
    </source>
</evidence>
<keyword evidence="10" id="KW-1185">Reference proteome</keyword>
<comment type="similarity">
    <text evidence="7">Belongs to the adenylyl cyclase class-4/guanylyl cyclase family.</text>
</comment>
<dbReference type="EMBL" id="CP006877">
    <property type="protein sequence ID" value="AJD40478.1"/>
    <property type="molecule type" value="Genomic_DNA"/>
</dbReference>
<dbReference type="Pfam" id="PF01590">
    <property type="entry name" value="GAF"/>
    <property type="match status" value="1"/>
</dbReference>
<accession>A0A0B4X1S7</accession>
<sequence length="427" mass="47213">MEGAGMDFPLPDNEAERLAAVRAYDVYGTDPEAGFDDLTDLAALIASAPIAMVNIVGDTKVWLKSRHGVPPGIEEVPRSGVCCAYALCRSDMLVVPDTHADDRFKALPFIATEPFFRFYAGMPLIDSGGHALGTLCILDLTPRELAFEAAEGIRRLARQTIAQLELRLRMAEVLRSQQELAAEKQRANSLLLNILPLKIAAELTERGSVEPRHHPSTTILFTDFVDFTKSAVELSPRELVDDLDMYFSEFDTIVARHGLEKLKTIGDSYMCAGGLMQGRKDHPIRSCLAALEIRRFVVASNQRWVAIGQRPWHLRVGLHTGSVMSGVVGRKKFAYDVWGDAVNIAARMESTDEADQVNISESTYQHVKSYFDCTPRGALDVKNKGKMTMYFLDRLKPEYAADAAGVEANEHLRKTLAGTSVTWSLHG</sequence>
<dbReference type="Proteomes" id="UP000031368">
    <property type="component" value="Chromosome"/>
</dbReference>
<evidence type="ECO:0000256" key="4">
    <source>
        <dbReference type="ARBA" id="ARBA00022989"/>
    </source>
</evidence>
<keyword evidence="4" id="KW-1133">Transmembrane helix</keyword>
<dbReference type="Gene3D" id="3.30.450.40">
    <property type="match status" value="1"/>
</dbReference>
<dbReference type="PANTHER" id="PTHR11920:SF335">
    <property type="entry name" value="GUANYLATE CYCLASE"/>
    <property type="match status" value="1"/>
</dbReference>
<dbReference type="Pfam" id="PF00211">
    <property type="entry name" value="Guanylate_cyc"/>
    <property type="match status" value="1"/>
</dbReference>
<protein>
    <submittedName>
        <fullName evidence="9">Adenylate/guanylate cyclase protein</fullName>
    </submittedName>
</protein>
<dbReference type="RefSeq" id="WP_052451489.1">
    <property type="nucleotide sequence ID" value="NZ_CP006877.1"/>
</dbReference>
<evidence type="ECO:0000256" key="2">
    <source>
        <dbReference type="ARBA" id="ARBA00022692"/>
    </source>
</evidence>
<evidence type="ECO:0000259" key="8">
    <source>
        <dbReference type="PROSITE" id="PS50125"/>
    </source>
</evidence>
<dbReference type="InterPro" id="IPR029787">
    <property type="entry name" value="Nucleotide_cyclase"/>
</dbReference>
<dbReference type="PANTHER" id="PTHR11920">
    <property type="entry name" value="GUANYLYL CYCLASE"/>
    <property type="match status" value="1"/>
</dbReference>
<feature type="domain" description="Guanylate cyclase" evidence="8">
    <location>
        <begin position="218"/>
        <end position="349"/>
    </location>
</feature>
<keyword evidence="3" id="KW-0547">Nucleotide-binding</keyword>
<dbReference type="SMART" id="SM00065">
    <property type="entry name" value="GAF"/>
    <property type="match status" value="1"/>
</dbReference>
<gene>
    <name evidence="9" type="ORF">RGR602_CH01120</name>
</gene>
<dbReference type="CDD" id="cd07302">
    <property type="entry name" value="CHD"/>
    <property type="match status" value="1"/>
</dbReference>
<dbReference type="GO" id="GO:0004016">
    <property type="term" value="F:adenylate cyclase activity"/>
    <property type="evidence" value="ECO:0007669"/>
    <property type="project" value="UniProtKB-ARBA"/>
</dbReference>
<dbReference type="Gene3D" id="3.30.70.1230">
    <property type="entry name" value="Nucleotide cyclase"/>
    <property type="match status" value="1"/>
</dbReference>
<dbReference type="AlphaFoldDB" id="A0A0B4X1S7"/>
<reference evidence="9 10" key="1">
    <citation type="submission" date="2013-11" db="EMBL/GenBank/DDBJ databases">
        <title>Complete genome sequence of Rhizobium gallicum bv. gallicum R602.</title>
        <authorList>
            <person name="Bustos P."/>
            <person name="Santamaria R.I."/>
            <person name="Lozano L."/>
            <person name="Acosta J.L."/>
            <person name="Ormeno-Orrillo E."/>
            <person name="Rogel M.A."/>
            <person name="Romero D."/>
            <person name="Cevallos M.A."/>
            <person name="Martinez-Romero E."/>
            <person name="Gonzalez V."/>
        </authorList>
    </citation>
    <scope>NUCLEOTIDE SEQUENCE [LARGE SCALE GENOMIC DNA]</scope>
    <source>
        <strain evidence="9 10">R602</strain>
    </source>
</reference>
<proteinExistence type="inferred from homology"/>
<dbReference type="GO" id="GO:0000166">
    <property type="term" value="F:nucleotide binding"/>
    <property type="evidence" value="ECO:0007669"/>
    <property type="project" value="UniProtKB-KW"/>
</dbReference>
<keyword evidence="2" id="KW-0812">Transmembrane</keyword>
<comment type="subcellular location">
    <subcellularLocation>
        <location evidence="1">Membrane</location>
    </subcellularLocation>
</comment>
<dbReference type="SUPFAM" id="SSF55781">
    <property type="entry name" value="GAF domain-like"/>
    <property type="match status" value="1"/>
</dbReference>
<evidence type="ECO:0000256" key="3">
    <source>
        <dbReference type="ARBA" id="ARBA00022741"/>
    </source>
</evidence>
<dbReference type="KEGG" id="rga:RGR602_CH01120"/>
<dbReference type="HOGENOM" id="CLU_034824_0_0_5"/>
<evidence type="ECO:0000313" key="9">
    <source>
        <dbReference type="EMBL" id="AJD40478.1"/>
    </source>
</evidence>
<dbReference type="PROSITE" id="PS50125">
    <property type="entry name" value="GUANYLATE_CYCLASE_2"/>
    <property type="match status" value="1"/>
</dbReference>
<dbReference type="GO" id="GO:0016020">
    <property type="term" value="C:membrane"/>
    <property type="evidence" value="ECO:0007669"/>
    <property type="project" value="UniProtKB-SubCell"/>
</dbReference>
<keyword evidence="5" id="KW-0472">Membrane</keyword>
<evidence type="ECO:0000256" key="1">
    <source>
        <dbReference type="ARBA" id="ARBA00004370"/>
    </source>
</evidence>
<dbReference type="PROSITE" id="PS00452">
    <property type="entry name" value="GUANYLATE_CYCLASE_1"/>
    <property type="match status" value="1"/>
</dbReference>
<dbReference type="InterPro" id="IPR029016">
    <property type="entry name" value="GAF-like_dom_sf"/>
</dbReference>
<dbReference type="InterPro" id="IPR018297">
    <property type="entry name" value="A/G_cyclase_CS"/>
</dbReference>
<name>A0A0B4X1S7_9HYPH</name>
<dbReference type="InterPro" id="IPR001054">
    <property type="entry name" value="A/G_cyclase"/>
</dbReference>
<dbReference type="SMART" id="SM00044">
    <property type="entry name" value="CYCc"/>
    <property type="match status" value="1"/>
</dbReference>
<dbReference type="GO" id="GO:0035556">
    <property type="term" value="P:intracellular signal transduction"/>
    <property type="evidence" value="ECO:0007669"/>
    <property type="project" value="InterPro"/>
</dbReference>
<evidence type="ECO:0000256" key="6">
    <source>
        <dbReference type="ARBA" id="ARBA00023239"/>
    </source>
</evidence>
<dbReference type="InterPro" id="IPR003018">
    <property type="entry name" value="GAF"/>
</dbReference>
<keyword evidence="6 7" id="KW-0456">Lyase</keyword>
<evidence type="ECO:0000256" key="5">
    <source>
        <dbReference type="ARBA" id="ARBA00023136"/>
    </source>
</evidence>
<dbReference type="GO" id="GO:0009190">
    <property type="term" value="P:cyclic nucleotide biosynthetic process"/>
    <property type="evidence" value="ECO:0007669"/>
    <property type="project" value="InterPro"/>
</dbReference>
<dbReference type="SUPFAM" id="SSF55073">
    <property type="entry name" value="Nucleotide cyclase"/>
    <property type="match status" value="1"/>
</dbReference>
<dbReference type="InterPro" id="IPR050401">
    <property type="entry name" value="Cyclic_nucleotide_synthase"/>
</dbReference>
<organism evidence="9 10">
    <name type="scientific">Rhizobium gallicum bv. gallicum R602sp</name>
    <dbReference type="NCBI Taxonomy" id="1041138"/>
    <lineage>
        <taxon>Bacteria</taxon>
        <taxon>Pseudomonadati</taxon>
        <taxon>Pseudomonadota</taxon>
        <taxon>Alphaproteobacteria</taxon>
        <taxon>Hyphomicrobiales</taxon>
        <taxon>Rhizobiaceae</taxon>
        <taxon>Rhizobium/Agrobacterium group</taxon>
        <taxon>Rhizobium</taxon>
    </lineage>
</organism>
<evidence type="ECO:0000256" key="7">
    <source>
        <dbReference type="RuleBase" id="RU000405"/>
    </source>
</evidence>